<keyword evidence="2 4" id="KW-0378">Hydrolase</keyword>
<evidence type="ECO:0000313" key="5">
    <source>
        <dbReference type="EMBL" id="KOF02132.1"/>
    </source>
</evidence>
<comment type="cofactor">
    <cofactor evidence="1 4">
        <name>a divalent metal cation</name>
        <dbReference type="ChEBI" id="CHEBI:60240"/>
    </cofactor>
</comment>
<keyword evidence="3 4" id="KW-0546">Nucleotide metabolism</keyword>
<comment type="function">
    <text evidence="4">Nucleoside triphosphate pyrophosphatase that hydrolyzes dTTP and UTP. May have a dual role in cell division arrest and in preventing the incorporation of modified nucleotides into cellular nucleic acids.</text>
</comment>
<comment type="subcellular location">
    <subcellularLocation>
        <location evidence="4">Cytoplasm</location>
    </subcellularLocation>
</comment>
<feature type="site" description="Important for substrate specificity" evidence="4">
    <location>
        <position position="155"/>
    </location>
</feature>
<feature type="site" description="Important for substrate specificity" evidence="4">
    <location>
        <position position="73"/>
    </location>
</feature>
<comment type="caution">
    <text evidence="4">Lacks conserved residue(s) required for the propagation of feature annotation.</text>
</comment>
<protein>
    <recommendedName>
        <fullName evidence="4">dTTP/UTP pyrophosphatase</fullName>
        <shortName evidence="4">dTTPase/UTPase</shortName>
        <ecNumber evidence="4">3.6.1.9</ecNumber>
    </recommendedName>
    <alternativeName>
        <fullName evidence="4">Nucleoside triphosphate pyrophosphatase</fullName>
    </alternativeName>
    <alternativeName>
        <fullName evidence="4">Nucleotide pyrophosphatase</fullName>
        <shortName evidence="4">Nucleotide PPase</shortName>
    </alternativeName>
</protein>
<dbReference type="Proteomes" id="UP000036908">
    <property type="component" value="Unassembled WGS sequence"/>
</dbReference>
<dbReference type="GO" id="GO:0005737">
    <property type="term" value="C:cytoplasm"/>
    <property type="evidence" value="ECO:0007669"/>
    <property type="project" value="UniProtKB-SubCell"/>
</dbReference>
<dbReference type="Gene3D" id="3.90.950.10">
    <property type="match status" value="1"/>
</dbReference>
<dbReference type="AlphaFoldDB" id="A0A0L8AIS4"/>
<dbReference type="PIRSF" id="PIRSF006305">
    <property type="entry name" value="Maf"/>
    <property type="match status" value="1"/>
</dbReference>
<organism evidence="5 6">
    <name type="scientific">Roseivirga seohaensis subsp. aquiponti</name>
    <dbReference type="NCBI Taxonomy" id="1566026"/>
    <lineage>
        <taxon>Bacteria</taxon>
        <taxon>Pseudomonadati</taxon>
        <taxon>Bacteroidota</taxon>
        <taxon>Cytophagia</taxon>
        <taxon>Cytophagales</taxon>
        <taxon>Roseivirgaceae</taxon>
        <taxon>Roseivirga</taxon>
    </lineage>
</organism>
<reference evidence="6" key="1">
    <citation type="submission" date="2014-11" db="EMBL/GenBank/DDBJ databases">
        <title>Genome sequencing of Roseivirga sp. D-25.</title>
        <authorList>
            <person name="Selvaratnam C."/>
            <person name="Thevarajoo S."/>
            <person name="Goh K.M."/>
            <person name="Eee R."/>
            <person name="Chan K.-G."/>
            <person name="Chong C.S."/>
        </authorList>
    </citation>
    <scope>NUCLEOTIDE SEQUENCE [LARGE SCALE GENOMIC DNA]</scope>
    <source>
        <strain evidence="6">D-25</strain>
    </source>
</reference>
<comment type="catalytic activity">
    <reaction evidence="4">
        <text>dTTP + H2O = dTMP + diphosphate + H(+)</text>
        <dbReference type="Rhea" id="RHEA:28534"/>
        <dbReference type="ChEBI" id="CHEBI:15377"/>
        <dbReference type="ChEBI" id="CHEBI:15378"/>
        <dbReference type="ChEBI" id="CHEBI:33019"/>
        <dbReference type="ChEBI" id="CHEBI:37568"/>
        <dbReference type="ChEBI" id="CHEBI:63528"/>
        <dbReference type="EC" id="3.6.1.9"/>
    </reaction>
</comment>
<dbReference type="InterPro" id="IPR029001">
    <property type="entry name" value="ITPase-like_fam"/>
</dbReference>
<dbReference type="OrthoDB" id="9807767at2"/>
<dbReference type="CDD" id="cd00555">
    <property type="entry name" value="Maf"/>
    <property type="match status" value="1"/>
</dbReference>
<sequence>MNLPYHLILASKSPRRQELLRSLEVDFEIRTKEVDESFPVSIPVNEVAEYLAVKKSQAFENLKENELVITSDTTVLNQGEILNKAENTQEAFEMIQSLSGKTHQVITGVCLRSSNKKTSFSETTKVTFRKLEKAEIEHYIKKYKPFDKAGAYGIQEWIGMVGIEKIEGDFYNVMGLPLHRLYKELLSF</sequence>
<dbReference type="HAMAP" id="MF_00528">
    <property type="entry name" value="Maf"/>
    <property type="match status" value="1"/>
</dbReference>
<evidence type="ECO:0000256" key="3">
    <source>
        <dbReference type="ARBA" id="ARBA00023080"/>
    </source>
</evidence>
<comment type="similarity">
    <text evidence="4">Belongs to the Maf family. YhdE subfamily.</text>
</comment>
<evidence type="ECO:0000256" key="4">
    <source>
        <dbReference type="HAMAP-Rule" id="MF_00528"/>
    </source>
</evidence>
<dbReference type="PANTHER" id="PTHR43213:SF5">
    <property type="entry name" value="BIFUNCTIONAL DTTP_UTP PYROPHOSPHATASE_METHYLTRANSFERASE PROTEIN-RELATED"/>
    <property type="match status" value="1"/>
</dbReference>
<evidence type="ECO:0000256" key="2">
    <source>
        <dbReference type="ARBA" id="ARBA00022801"/>
    </source>
</evidence>
<name>A0A0L8AIS4_9BACT</name>
<dbReference type="Pfam" id="PF02545">
    <property type="entry name" value="Maf"/>
    <property type="match status" value="1"/>
</dbReference>
<dbReference type="NCBIfam" id="TIGR00172">
    <property type="entry name" value="maf"/>
    <property type="match status" value="1"/>
</dbReference>
<evidence type="ECO:0000256" key="1">
    <source>
        <dbReference type="ARBA" id="ARBA00001968"/>
    </source>
</evidence>
<dbReference type="PATRIC" id="fig|1566026.4.peg.1109"/>
<comment type="catalytic activity">
    <reaction evidence="4">
        <text>UTP + H2O = UMP + diphosphate + H(+)</text>
        <dbReference type="Rhea" id="RHEA:29395"/>
        <dbReference type="ChEBI" id="CHEBI:15377"/>
        <dbReference type="ChEBI" id="CHEBI:15378"/>
        <dbReference type="ChEBI" id="CHEBI:33019"/>
        <dbReference type="ChEBI" id="CHEBI:46398"/>
        <dbReference type="ChEBI" id="CHEBI:57865"/>
        <dbReference type="EC" id="3.6.1.9"/>
    </reaction>
</comment>
<dbReference type="RefSeq" id="WP_053224358.1">
    <property type="nucleotide sequence ID" value="NZ_JSVA01000016.1"/>
</dbReference>
<dbReference type="GO" id="GO:0036221">
    <property type="term" value="F:UTP diphosphatase activity"/>
    <property type="evidence" value="ECO:0007669"/>
    <property type="project" value="RHEA"/>
</dbReference>
<dbReference type="GO" id="GO:0036218">
    <property type="term" value="F:dTTP diphosphatase activity"/>
    <property type="evidence" value="ECO:0007669"/>
    <property type="project" value="RHEA"/>
</dbReference>
<gene>
    <name evidence="5" type="ORF">OB69_14000</name>
</gene>
<comment type="caution">
    <text evidence="5">The sequence shown here is derived from an EMBL/GenBank/DDBJ whole genome shotgun (WGS) entry which is preliminary data.</text>
</comment>
<dbReference type="InterPro" id="IPR003697">
    <property type="entry name" value="Maf-like"/>
</dbReference>
<dbReference type="EC" id="3.6.1.9" evidence="4"/>
<dbReference type="SUPFAM" id="SSF52972">
    <property type="entry name" value="ITPase-like"/>
    <property type="match status" value="1"/>
</dbReference>
<keyword evidence="4" id="KW-0963">Cytoplasm</keyword>
<dbReference type="EMBL" id="JSVA01000016">
    <property type="protein sequence ID" value="KOF02132.1"/>
    <property type="molecule type" value="Genomic_DNA"/>
</dbReference>
<feature type="active site" description="Proton acceptor" evidence="4">
    <location>
        <position position="72"/>
    </location>
</feature>
<proteinExistence type="inferred from homology"/>
<dbReference type="GO" id="GO:0009117">
    <property type="term" value="P:nucleotide metabolic process"/>
    <property type="evidence" value="ECO:0007669"/>
    <property type="project" value="UniProtKB-KW"/>
</dbReference>
<evidence type="ECO:0000313" key="6">
    <source>
        <dbReference type="Proteomes" id="UP000036908"/>
    </source>
</evidence>
<keyword evidence="6" id="KW-1185">Reference proteome</keyword>
<feature type="site" description="Important for substrate specificity" evidence="4">
    <location>
        <position position="15"/>
    </location>
</feature>
<dbReference type="PANTHER" id="PTHR43213">
    <property type="entry name" value="BIFUNCTIONAL DTTP/UTP PYROPHOSPHATASE/METHYLTRANSFERASE PROTEIN-RELATED"/>
    <property type="match status" value="1"/>
</dbReference>
<accession>A0A0L8AIS4</accession>